<sequence>MSLCRFALRVCAVEALKGGTIAGENVRNSRIGAIDIAADGTLRIDENRVFLDIFTDDSVETGADTRDLRRNGELAINFESGITSAMTETNENGESSIVGVGIPATDDAFEATLDVLDTQIQRRLSDPTSEWAECWRKLIDGVARVERRRIASQDDGVRRAARQLRLIVKARPDPVFAEELAETSAFVRFRRLVDAQLPDLSPVVALMMGEAAEQVPADLMRAAFGQTEAEARALGYARRFAAPIAAYTVRDDRDGSVT</sequence>
<evidence type="ECO:0000313" key="2">
    <source>
        <dbReference type="Proteomes" id="UP000298179"/>
    </source>
</evidence>
<name>A0A4Y8RES1_9HYPH</name>
<comment type="caution">
    <text evidence="1">The sequence shown here is derived from an EMBL/GenBank/DDBJ whole genome shotgun (WGS) entry which is preliminary data.</text>
</comment>
<keyword evidence="2" id="KW-1185">Reference proteome</keyword>
<dbReference type="Proteomes" id="UP000298179">
    <property type="component" value="Unassembled WGS sequence"/>
</dbReference>
<evidence type="ECO:0000313" key="1">
    <source>
        <dbReference type="EMBL" id="TFF20816.1"/>
    </source>
</evidence>
<organism evidence="1 2">
    <name type="scientific">Jiella endophytica</name>
    <dbReference type="NCBI Taxonomy" id="2558362"/>
    <lineage>
        <taxon>Bacteria</taxon>
        <taxon>Pseudomonadati</taxon>
        <taxon>Pseudomonadota</taxon>
        <taxon>Alphaproteobacteria</taxon>
        <taxon>Hyphomicrobiales</taxon>
        <taxon>Aurantimonadaceae</taxon>
        <taxon>Jiella</taxon>
    </lineage>
</organism>
<dbReference type="OrthoDB" id="7841151at2"/>
<dbReference type="AlphaFoldDB" id="A0A4Y8RES1"/>
<protein>
    <submittedName>
        <fullName evidence="1">Uncharacterized protein</fullName>
    </submittedName>
</protein>
<reference evidence="1 2" key="1">
    <citation type="submission" date="2019-03" db="EMBL/GenBank/DDBJ databases">
        <title>Jiella endophytica sp. nov., a novel endophytic bacterium isolated from root of Ficus microcarpa Linn. f.</title>
        <authorList>
            <person name="Tuo L."/>
        </authorList>
    </citation>
    <scope>NUCLEOTIDE SEQUENCE [LARGE SCALE GENOMIC DNA]</scope>
    <source>
        <strain evidence="1 2">CBS5Q-3</strain>
    </source>
</reference>
<dbReference type="RefSeq" id="WP_134763291.1">
    <property type="nucleotide sequence ID" value="NZ_SOZD01000005.1"/>
</dbReference>
<accession>A0A4Y8RES1</accession>
<dbReference type="EMBL" id="SOZD01000005">
    <property type="protein sequence ID" value="TFF20816.1"/>
    <property type="molecule type" value="Genomic_DNA"/>
</dbReference>
<gene>
    <name evidence="1" type="ORF">E3C22_18180</name>
</gene>
<proteinExistence type="predicted"/>